<comment type="cofactor">
    <cofactor evidence="1">
        <name>FAD</name>
        <dbReference type="ChEBI" id="CHEBI:57692"/>
    </cofactor>
</comment>
<evidence type="ECO:0008006" key="9">
    <source>
        <dbReference type="Google" id="ProtNLM"/>
    </source>
</evidence>
<evidence type="ECO:0000259" key="7">
    <source>
        <dbReference type="Pfam" id="PF02771"/>
    </source>
</evidence>
<dbReference type="GO" id="GO:0050660">
    <property type="term" value="F:flavin adenine dinucleotide binding"/>
    <property type="evidence" value="ECO:0007669"/>
    <property type="project" value="InterPro"/>
</dbReference>
<sequence length="379" mass="41803">VFSGLDFEPARLPPEAEALRAGVRDFVERELPGDYLRNSDFNEGHAVEFSRKLGMRGWIGMTWPKQYGGGERSFFERYVVTEELLAAGAPVSAHWIADRQSGPLLLRYGTEDQKLKYLPPITRGESYFSIGMSEPDSGSDLASVQTRARAVDGGWILNGTKLWSTDAHRNHYMVALVRTGPAGESRHEGLSQFIVDLHDDGVTVRPIKNIAGDEDFNEVVFEDCVVSEENLVGAVGNGWEQVTSELGYERSGPERFLSAFRVFVEFVRYVGASPSDEESALIGRLASHIMTLRQMSISVAAMLQAGKNPATEAALVKSLGNDFEKALPELVRLFAPRLGPKHPLRCSLEQTLLHSPSFTIRGGTREILRGVIARGLGLR</sequence>
<dbReference type="SUPFAM" id="SSF56645">
    <property type="entry name" value="Acyl-CoA dehydrogenase NM domain-like"/>
    <property type="match status" value="1"/>
</dbReference>
<dbReference type="InterPro" id="IPR006091">
    <property type="entry name" value="Acyl-CoA_Oxase/DH_mid-dom"/>
</dbReference>
<dbReference type="InterPro" id="IPR009100">
    <property type="entry name" value="AcylCoA_DH/oxidase_NM_dom_sf"/>
</dbReference>
<evidence type="ECO:0000256" key="3">
    <source>
        <dbReference type="ARBA" id="ARBA00022827"/>
    </source>
</evidence>
<dbReference type="AlphaFoldDB" id="A0A381Q788"/>
<evidence type="ECO:0000256" key="4">
    <source>
        <dbReference type="ARBA" id="ARBA00023002"/>
    </source>
</evidence>
<evidence type="ECO:0000313" key="8">
    <source>
        <dbReference type="EMBL" id="SUZ73907.1"/>
    </source>
</evidence>
<evidence type="ECO:0000259" key="5">
    <source>
        <dbReference type="Pfam" id="PF00441"/>
    </source>
</evidence>
<organism evidence="8">
    <name type="scientific">marine metagenome</name>
    <dbReference type="NCBI Taxonomy" id="408172"/>
    <lineage>
        <taxon>unclassified sequences</taxon>
        <taxon>metagenomes</taxon>
        <taxon>ecological metagenomes</taxon>
    </lineage>
</organism>
<dbReference type="PANTHER" id="PTHR43292:SF4">
    <property type="entry name" value="ACYL-COA DEHYDROGENASE FADE34"/>
    <property type="match status" value="1"/>
</dbReference>
<dbReference type="Gene3D" id="1.20.140.10">
    <property type="entry name" value="Butyryl-CoA Dehydrogenase, subunit A, domain 3"/>
    <property type="match status" value="1"/>
</dbReference>
<accession>A0A381Q788</accession>
<dbReference type="PROSITE" id="PS00072">
    <property type="entry name" value="ACYL_COA_DH_1"/>
    <property type="match status" value="1"/>
</dbReference>
<feature type="domain" description="Acyl-CoA dehydrogenase/oxidase C-terminal" evidence="5">
    <location>
        <begin position="236"/>
        <end position="376"/>
    </location>
</feature>
<dbReference type="InterPro" id="IPR046373">
    <property type="entry name" value="Acyl-CoA_Oxase/DH_mid-dom_sf"/>
</dbReference>
<dbReference type="Pfam" id="PF02770">
    <property type="entry name" value="Acyl-CoA_dh_M"/>
    <property type="match status" value="1"/>
</dbReference>
<gene>
    <name evidence="8" type="ORF">METZ01_LOCUS26761</name>
</gene>
<evidence type="ECO:0000256" key="2">
    <source>
        <dbReference type="ARBA" id="ARBA00022630"/>
    </source>
</evidence>
<dbReference type="InterPro" id="IPR052161">
    <property type="entry name" value="Mycobact_Acyl-CoA_DH"/>
</dbReference>
<dbReference type="Gene3D" id="2.40.110.10">
    <property type="entry name" value="Butyryl-CoA Dehydrogenase, subunit A, domain 2"/>
    <property type="match status" value="1"/>
</dbReference>
<dbReference type="InterPro" id="IPR009075">
    <property type="entry name" value="AcylCo_DH/oxidase_C"/>
</dbReference>
<dbReference type="Pfam" id="PF02771">
    <property type="entry name" value="Acyl-CoA_dh_N"/>
    <property type="match status" value="1"/>
</dbReference>
<dbReference type="GO" id="GO:0005886">
    <property type="term" value="C:plasma membrane"/>
    <property type="evidence" value="ECO:0007669"/>
    <property type="project" value="TreeGrafter"/>
</dbReference>
<dbReference type="InterPro" id="IPR013786">
    <property type="entry name" value="AcylCoA_DH/ox_N"/>
</dbReference>
<dbReference type="Pfam" id="PF00441">
    <property type="entry name" value="Acyl-CoA_dh_1"/>
    <property type="match status" value="1"/>
</dbReference>
<keyword evidence="4" id="KW-0560">Oxidoreductase</keyword>
<dbReference type="PANTHER" id="PTHR43292">
    <property type="entry name" value="ACYL-COA DEHYDROGENASE"/>
    <property type="match status" value="1"/>
</dbReference>
<proteinExistence type="predicted"/>
<evidence type="ECO:0000256" key="1">
    <source>
        <dbReference type="ARBA" id="ARBA00001974"/>
    </source>
</evidence>
<feature type="non-terminal residue" evidence="8">
    <location>
        <position position="1"/>
    </location>
</feature>
<protein>
    <recommendedName>
        <fullName evidence="9">Acyl-CoA dehydrogenase</fullName>
    </recommendedName>
</protein>
<dbReference type="FunFam" id="2.40.110.10:FF:000011">
    <property type="entry name" value="Acyl-CoA dehydrogenase FadE34"/>
    <property type="match status" value="1"/>
</dbReference>
<feature type="domain" description="Acyl-CoA oxidase/dehydrogenase middle" evidence="6">
    <location>
        <begin position="130"/>
        <end position="224"/>
    </location>
</feature>
<reference evidence="8" key="1">
    <citation type="submission" date="2018-05" db="EMBL/GenBank/DDBJ databases">
        <authorList>
            <person name="Lanie J.A."/>
            <person name="Ng W.-L."/>
            <person name="Kazmierczak K.M."/>
            <person name="Andrzejewski T.M."/>
            <person name="Davidsen T.M."/>
            <person name="Wayne K.J."/>
            <person name="Tettelin H."/>
            <person name="Glass J.I."/>
            <person name="Rusch D."/>
            <person name="Podicherti R."/>
            <person name="Tsui H.-C.T."/>
            <person name="Winkler M.E."/>
        </authorList>
    </citation>
    <scope>NUCLEOTIDE SEQUENCE</scope>
</reference>
<keyword evidence="3" id="KW-0274">FAD</keyword>
<keyword evidence="2" id="KW-0285">Flavoprotein</keyword>
<name>A0A381Q788_9ZZZZ</name>
<dbReference type="Gene3D" id="1.10.540.10">
    <property type="entry name" value="Acyl-CoA dehydrogenase/oxidase, N-terminal domain"/>
    <property type="match status" value="1"/>
</dbReference>
<dbReference type="InterPro" id="IPR037069">
    <property type="entry name" value="AcylCoA_DH/ox_N_sf"/>
</dbReference>
<dbReference type="EMBL" id="UINC01001194">
    <property type="protein sequence ID" value="SUZ73907.1"/>
    <property type="molecule type" value="Genomic_DNA"/>
</dbReference>
<evidence type="ECO:0000259" key="6">
    <source>
        <dbReference type="Pfam" id="PF02770"/>
    </source>
</evidence>
<feature type="domain" description="Acyl-CoA dehydrogenase/oxidase N-terminal" evidence="7">
    <location>
        <begin position="14"/>
        <end position="125"/>
    </location>
</feature>
<dbReference type="InterPro" id="IPR006089">
    <property type="entry name" value="Acyl-CoA_DH_CS"/>
</dbReference>
<dbReference type="GO" id="GO:0003995">
    <property type="term" value="F:acyl-CoA dehydrogenase activity"/>
    <property type="evidence" value="ECO:0007669"/>
    <property type="project" value="InterPro"/>
</dbReference>